<organism evidence="1 2">
    <name type="scientific">Brachionus plicatilis</name>
    <name type="common">Marine rotifer</name>
    <name type="synonym">Brachionus muelleri</name>
    <dbReference type="NCBI Taxonomy" id="10195"/>
    <lineage>
        <taxon>Eukaryota</taxon>
        <taxon>Metazoa</taxon>
        <taxon>Spiralia</taxon>
        <taxon>Gnathifera</taxon>
        <taxon>Rotifera</taxon>
        <taxon>Eurotatoria</taxon>
        <taxon>Monogononta</taxon>
        <taxon>Pseudotrocha</taxon>
        <taxon>Ploima</taxon>
        <taxon>Brachionidae</taxon>
        <taxon>Brachionus</taxon>
    </lineage>
</organism>
<name>A0A3M7PWU1_BRAPC</name>
<accession>A0A3M7PWU1</accession>
<reference evidence="1 2" key="1">
    <citation type="journal article" date="2018" name="Sci. Rep.">
        <title>Genomic signatures of local adaptation to the degree of environmental predictability in rotifers.</title>
        <authorList>
            <person name="Franch-Gras L."/>
            <person name="Hahn C."/>
            <person name="Garcia-Roger E.M."/>
            <person name="Carmona M.J."/>
            <person name="Serra M."/>
            <person name="Gomez A."/>
        </authorList>
    </citation>
    <scope>NUCLEOTIDE SEQUENCE [LARGE SCALE GENOMIC DNA]</scope>
    <source>
        <strain evidence="1">HYR1</strain>
    </source>
</reference>
<comment type="caution">
    <text evidence="1">The sequence shown here is derived from an EMBL/GenBank/DDBJ whole genome shotgun (WGS) entry which is preliminary data.</text>
</comment>
<sequence>MFQIELKPFYKKTNYKEYSSVENFNSFSLVEDELFRVTHHIPKKIIKEKEISCTHRLILYLNIIDIFSSARIVCVVSPMRRRTIDYLRIKRSTGGGSTLPGTIITFLCVGQGDGGGASRIIIGSGLRTGDGAVRTTSGGAGGSCLSGS</sequence>
<dbReference type="EMBL" id="REGN01008525">
    <property type="protein sequence ID" value="RNA03369.1"/>
    <property type="molecule type" value="Genomic_DNA"/>
</dbReference>
<evidence type="ECO:0000313" key="1">
    <source>
        <dbReference type="EMBL" id="RNA03369.1"/>
    </source>
</evidence>
<gene>
    <name evidence="1" type="ORF">BpHYR1_004801</name>
</gene>
<dbReference type="Proteomes" id="UP000276133">
    <property type="component" value="Unassembled WGS sequence"/>
</dbReference>
<proteinExistence type="predicted"/>
<keyword evidence="2" id="KW-1185">Reference proteome</keyword>
<protein>
    <submittedName>
        <fullName evidence="1">Uncharacterized protein</fullName>
    </submittedName>
</protein>
<dbReference type="AlphaFoldDB" id="A0A3M7PWU1"/>
<evidence type="ECO:0000313" key="2">
    <source>
        <dbReference type="Proteomes" id="UP000276133"/>
    </source>
</evidence>